<dbReference type="PROSITE" id="PS00195">
    <property type="entry name" value="GLUTAREDOXIN_1"/>
    <property type="match status" value="1"/>
</dbReference>
<feature type="compositionally biased region" description="Polar residues" evidence="1">
    <location>
        <begin position="42"/>
        <end position="59"/>
    </location>
</feature>
<dbReference type="InterPro" id="IPR011767">
    <property type="entry name" value="GLR_AS"/>
</dbReference>
<dbReference type="InterPro" id="IPR036249">
    <property type="entry name" value="Thioredoxin-like_sf"/>
</dbReference>
<keyword evidence="2" id="KW-1133">Transmembrane helix</keyword>
<dbReference type="Proteomes" id="UP000001917">
    <property type="component" value="Plasmid pAACI02"/>
</dbReference>
<dbReference type="AlphaFoldDB" id="C8WYN7"/>
<proteinExistence type="predicted"/>
<feature type="region of interest" description="Disordered" evidence="1">
    <location>
        <begin position="38"/>
        <end position="59"/>
    </location>
</feature>
<evidence type="ECO:0000313" key="4">
    <source>
        <dbReference type="Proteomes" id="UP000001917"/>
    </source>
</evidence>
<dbReference type="SUPFAM" id="SSF52833">
    <property type="entry name" value="Thioredoxin-like"/>
    <property type="match status" value="1"/>
</dbReference>
<keyword evidence="4" id="KW-1185">Reference proteome</keyword>
<keyword evidence="3" id="KW-0614">Plasmid</keyword>
<protein>
    <recommendedName>
        <fullName evidence="5">Thioredoxin domain-containing protein</fullName>
    </recommendedName>
</protein>
<geneLocation type="plasmid" evidence="3 4">
    <name>pAACI02</name>
</geneLocation>
<reference evidence="4" key="1">
    <citation type="submission" date="2009-09" db="EMBL/GenBank/DDBJ databases">
        <title>The complete plasmid2 of Alicyclobacillus acidocaldarius subsp. acidocaldarius DSM 446.</title>
        <authorList>
            <consortium name="US DOE Joint Genome Institute (JGI-PGF)"/>
            <person name="Lucas S."/>
            <person name="Copeland A."/>
            <person name="Lapidus A."/>
            <person name="Glavina del Rio T."/>
            <person name="Dalin E."/>
            <person name="Tice H."/>
            <person name="Bruce D."/>
            <person name="Goodwin L."/>
            <person name="Pitluck S."/>
            <person name="Kyrpides N."/>
            <person name="Mavromatis K."/>
            <person name="Ivanova N."/>
            <person name="Ovchinnikova G."/>
            <person name="Chertkov O."/>
            <person name="Sims D."/>
            <person name="Brettin T."/>
            <person name="Detter J.C."/>
            <person name="Han C."/>
            <person name="Larimer F."/>
            <person name="Land M."/>
            <person name="Hauser L."/>
            <person name="Markowitz V."/>
            <person name="Cheng J.-F."/>
            <person name="Hugenholtz P."/>
            <person name="Woyke T."/>
            <person name="Wu D."/>
            <person name="Pukall R."/>
            <person name="Klenk H.-P."/>
            <person name="Eisen J.A."/>
        </authorList>
    </citation>
    <scope>NUCLEOTIDE SEQUENCE [LARGE SCALE GENOMIC DNA]</scope>
    <source>
        <strain evidence="4">ATCC 27009 / DSM 446 / BCRC 14685 / JCM 5260 / KCTC 1825 / NBRC 15652 / NCIMB 11725 / NRRL B-14509 / 104-IA</strain>
        <plasmid evidence="4">pAACI02</plasmid>
    </source>
</reference>
<evidence type="ECO:0000313" key="3">
    <source>
        <dbReference type="EMBL" id="ACV60131.1"/>
    </source>
</evidence>
<keyword evidence="2" id="KW-0812">Transmembrane</keyword>
<gene>
    <name evidence="3" type="ordered locus">Aaci_3135</name>
</gene>
<organism evidence="3 4">
    <name type="scientific">Alicyclobacillus acidocaldarius subsp. acidocaldarius (strain ATCC 27009 / DSM 446 / BCRC 14685 / JCM 5260 / KCTC 1825 / NBRC 15652 / NCIMB 11725 / NRRL B-14509 / 104-IA)</name>
    <name type="common">Bacillus acidocaldarius</name>
    <dbReference type="NCBI Taxonomy" id="521098"/>
    <lineage>
        <taxon>Bacteria</taxon>
        <taxon>Bacillati</taxon>
        <taxon>Bacillota</taxon>
        <taxon>Bacilli</taxon>
        <taxon>Bacillales</taxon>
        <taxon>Alicyclobacillaceae</taxon>
        <taxon>Alicyclobacillus</taxon>
    </lineage>
</organism>
<evidence type="ECO:0008006" key="5">
    <source>
        <dbReference type="Google" id="ProtNLM"/>
    </source>
</evidence>
<dbReference type="EMBL" id="CP001729">
    <property type="protein sequence ID" value="ACV60131.1"/>
    <property type="molecule type" value="Genomic_DNA"/>
</dbReference>
<dbReference type="KEGG" id="aac:Aaci_3135"/>
<dbReference type="RefSeq" id="WP_012812238.1">
    <property type="nucleotide sequence ID" value="NC_013207.1"/>
</dbReference>
<evidence type="ECO:0000256" key="1">
    <source>
        <dbReference type="SAM" id="MobiDB-lite"/>
    </source>
</evidence>
<sequence>MRFKPWMKYTITGLCGVVIGINVGVWIGAPRQVTVEMPGATQAPSSNPTVATPEPANSITDPAKPAWEGLQQASASFLQTIFRTPVLNAQGKSVPMPTDKPILFSAPWCPFCKETEELLIKNHLMNRLTIVGVALNGGEPSEGIPARTVTNAAQAQEAFKLDWAHYGIRYPTDGILYAMPGTPIDQAVQSYPTFLIPHDGKWYVEIGYNSSVSFWKAVLG</sequence>
<dbReference type="HOGENOM" id="CLU_1253746_0_0_9"/>
<feature type="transmembrane region" description="Helical" evidence="2">
    <location>
        <begin position="9"/>
        <end position="29"/>
    </location>
</feature>
<accession>C8WYN7</accession>
<reference evidence="3 4" key="2">
    <citation type="journal article" date="2010" name="Stand. Genomic Sci.">
        <title>Complete genome sequence of Alicyclobacillus acidocaldarius type strain (104-IA).</title>
        <authorList>
            <person name="Mavromatis K."/>
            <person name="Sikorski J."/>
            <person name="Lapidus A."/>
            <person name="Glavina Del Rio T."/>
            <person name="Copeland A."/>
            <person name="Tice H."/>
            <person name="Cheng J.F."/>
            <person name="Lucas S."/>
            <person name="Chen F."/>
            <person name="Nolan M."/>
            <person name="Bruce D."/>
            <person name="Goodwin L."/>
            <person name="Pitluck S."/>
            <person name="Ivanova N."/>
            <person name="Ovchinnikova G."/>
            <person name="Pati A."/>
            <person name="Chen A."/>
            <person name="Palaniappan K."/>
            <person name="Land M."/>
            <person name="Hauser L."/>
            <person name="Chang Y.J."/>
            <person name="Jeffries C.D."/>
            <person name="Chain P."/>
            <person name="Meincke L."/>
            <person name="Sims D."/>
            <person name="Chertkov O."/>
            <person name="Han C."/>
            <person name="Brettin T."/>
            <person name="Detter J.C."/>
            <person name="Wahrenburg C."/>
            <person name="Rohde M."/>
            <person name="Pukall R."/>
            <person name="Goker M."/>
            <person name="Bristow J."/>
            <person name="Eisen J.A."/>
            <person name="Markowitz V."/>
            <person name="Hugenholtz P."/>
            <person name="Klenk H.P."/>
            <person name="Kyrpides N.C."/>
        </authorList>
    </citation>
    <scope>NUCLEOTIDE SEQUENCE [LARGE SCALE GENOMIC DNA]</scope>
    <source>
        <strain evidence="4">ATCC 27009 / DSM 446 / BCRC 14685 / JCM 5260 / KCTC 1825 / NBRC 15652 / NCIMB 11725 / NRRL B-14509 / 104-IA</strain>
        <plasmid evidence="3 4">pAACI02</plasmid>
    </source>
</reference>
<name>C8WYN7_ALIAD</name>
<keyword evidence="2" id="KW-0472">Membrane</keyword>
<evidence type="ECO:0000256" key="2">
    <source>
        <dbReference type="SAM" id="Phobius"/>
    </source>
</evidence>